<dbReference type="Pfam" id="PF13349">
    <property type="entry name" value="DUF4097"/>
    <property type="match status" value="1"/>
</dbReference>
<evidence type="ECO:0000313" key="3">
    <source>
        <dbReference type="Proteomes" id="UP000002281"/>
    </source>
</evidence>
<evidence type="ECO:0000259" key="1">
    <source>
        <dbReference type="Pfam" id="PF13349"/>
    </source>
</evidence>
<sequence>MFAPRSAGALGQLRVWAGGACRARRARSSGSAGSEPEAPAEWALRVSPFGRLRARLPCRLAVRPLDPLAYPDGDRVLVAASAAGASGLRVAYDEALREVAVLSDSLDPRGSVEVAAPLHFDLNIKSSGSGCVKVQNFECDNCKIETEQGTSILQSLKSQKLHVQTKGGKVICLGTIYGNIDIHASDKSTVTIDKLQGSSVSVSTEDGLLKAKYLYTDSSFLSSAAGDITLGSVHGDITLHSKMGNITVDSSSGCLTASTQQGAVDVYVSQLGKVDLKAHKGSIVVKVASSLQAHLQLSGKEVDVNSEVHVQEMAEARKENGVIITGLMNQASTREKWIKADAPQGTEEVRKETKEASKSCSRPQFQHGCVCVEGRGVPPHHLALLGYQLGVLQFNSILTLSTQREHQIPQFLEWAKKKGECWNQPQSLLVISSLAYLRISKADELNGNILRDEQRKS</sequence>
<dbReference type="Ensembl" id="ENSECAT00000083204.1">
    <property type="protein sequence ID" value="ENSECAP00000085866.1"/>
    <property type="gene ID" value="ENSECAG00000000460.4"/>
</dbReference>
<protein>
    <submittedName>
        <fullName evidence="2">Family with sequence similarity 185 member A</fullName>
    </submittedName>
</protein>
<evidence type="ECO:0000313" key="2">
    <source>
        <dbReference type="Ensembl" id="ENSECAP00000085866.1"/>
    </source>
</evidence>
<dbReference type="AlphaFoldDB" id="A0A9L0TC60"/>
<reference evidence="2 3" key="1">
    <citation type="journal article" date="2009" name="Science">
        <title>Genome sequence, comparative analysis, and population genetics of the domestic horse.</title>
        <authorList>
            <consortium name="Broad Institute Genome Sequencing Platform"/>
            <consortium name="Broad Institute Whole Genome Assembly Team"/>
            <person name="Wade C.M."/>
            <person name="Giulotto E."/>
            <person name="Sigurdsson S."/>
            <person name="Zoli M."/>
            <person name="Gnerre S."/>
            <person name="Imsland F."/>
            <person name="Lear T.L."/>
            <person name="Adelson D.L."/>
            <person name="Bailey E."/>
            <person name="Bellone R.R."/>
            <person name="Bloecker H."/>
            <person name="Distl O."/>
            <person name="Edgar R.C."/>
            <person name="Garber M."/>
            <person name="Leeb T."/>
            <person name="Mauceli E."/>
            <person name="MacLeod J.N."/>
            <person name="Penedo M.C.T."/>
            <person name="Raison J.M."/>
            <person name="Sharpe T."/>
            <person name="Vogel J."/>
            <person name="Andersson L."/>
            <person name="Antczak D.F."/>
            <person name="Biagi T."/>
            <person name="Binns M.M."/>
            <person name="Chowdhary B.P."/>
            <person name="Coleman S.J."/>
            <person name="Della Valle G."/>
            <person name="Fryc S."/>
            <person name="Guerin G."/>
            <person name="Hasegawa T."/>
            <person name="Hill E.W."/>
            <person name="Jurka J."/>
            <person name="Kiialainen A."/>
            <person name="Lindgren G."/>
            <person name="Liu J."/>
            <person name="Magnani E."/>
            <person name="Mickelson J.R."/>
            <person name="Murray J."/>
            <person name="Nergadze S.G."/>
            <person name="Onofrio R."/>
            <person name="Pedroni S."/>
            <person name="Piras M.F."/>
            <person name="Raudsepp T."/>
            <person name="Rocchi M."/>
            <person name="Roeed K.H."/>
            <person name="Ryder O.A."/>
            <person name="Searle S."/>
            <person name="Skow L."/>
            <person name="Swinburne J.E."/>
            <person name="Syvaenen A.C."/>
            <person name="Tozaki T."/>
            <person name="Valberg S.J."/>
            <person name="Vaudin M."/>
            <person name="White J.R."/>
            <person name="Zody M.C."/>
            <person name="Lander E.S."/>
            <person name="Lindblad-Toh K."/>
        </authorList>
    </citation>
    <scope>NUCLEOTIDE SEQUENCE [LARGE SCALE GENOMIC DNA]</scope>
    <source>
        <strain evidence="2 3">Thoroughbred</strain>
    </source>
</reference>
<reference evidence="2" key="3">
    <citation type="submission" date="2025-09" db="UniProtKB">
        <authorList>
            <consortium name="Ensembl"/>
        </authorList>
    </citation>
    <scope>IDENTIFICATION</scope>
    <source>
        <strain evidence="2">Thoroughbred</strain>
    </source>
</reference>
<dbReference type="PANTHER" id="PTHR34094:SF1">
    <property type="entry name" value="PROTEIN FAM185A"/>
    <property type="match status" value="1"/>
</dbReference>
<reference evidence="2" key="2">
    <citation type="submission" date="2025-08" db="UniProtKB">
        <authorList>
            <consortium name="Ensembl"/>
        </authorList>
    </citation>
    <scope>IDENTIFICATION</scope>
    <source>
        <strain evidence="2">Thoroughbred</strain>
    </source>
</reference>
<dbReference type="Gene3D" id="2.160.20.120">
    <property type="match status" value="1"/>
</dbReference>
<dbReference type="GeneTree" id="ENSGT00940000157946"/>
<dbReference type="PANTHER" id="PTHR34094">
    <property type="match status" value="1"/>
</dbReference>
<proteinExistence type="predicted"/>
<dbReference type="InterPro" id="IPR025164">
    <property type="entry name" value="Toastrack_DUF4097"/>
</dbReference>
<dbReference type="Proteomes" id="UP000002281">
    <property type="component" value="Chromosome 4"/>
</dbReference>
<organism evidence="2 3">
    <name type="scientific">Equus caballus</name>
    <name type="common">Horse</name>
    <dbReference type="NCBI Taxonomy" id="9796"/>
    <lineage>
        <taxon>Eukaryota</taxon>
        <taxon>Metazoa</taxon>
        <taxon>Chordata</taxon>
        <taxon>Craniata</taxon>
        <taxon>Vertebrata</taxon>
        <taxon>Euteleostomi</taxon>
        <taxon>Mammalia</taxon>
        <taxon>Eutheria</taxon>
        <taxon>Laurasiatheria</taxon>
        <taxon>Perissodactyla</taxon>
        <taxon>Equidae</taxon>
        <taxon>Equus</taxon>
    </lineage>
</organism>
<name>A0A9L0TC60_HORSE</name>
<keyword evidence="3" id="KW-1185">Reference proteome</keyword>
<gene>
    <name evidence="2" type="primary">FAM185A</name>
</gene>
<feature type="domain" description="DUF4097" evidence="1">
    <location>
        <begin position="120"/>
        <end position="230"/>
    </location>
</feature>
<accession>A0A9L0TC60</accession>